<evidence type="ECO:0008006" key="4">
    <source>
        <dbReference type="Google" id="ProtNLM"/>
    </source>
</evidence>
<proteinExistence type="predicted"/>
<protein>
    <recommendedName>
        <fullName evidence="4">Lipoprotein</fullName>
    </recommendedName>
</protein>
<evidence type="ECO:0000256" key="1">
    <source>
        <dbReference type="SAM" id="MobiDB-lite"/>
    </source>
</evidence>
<reference evidence="3" key="1">
    <citation type="journal article" date="2019" name="Int. J. Syst. Evol. Microbiol.">
        <title>The Global Catalogue of Microorganisms (GCM) 10K type strain sequencing project: providing services to taxonomists for standard genome sequencing and annotation.</title>
        <authorList>
            <consortium name="The Broad Institute Genomics Platform"/>
            <consortium name="The Broad Institute Genome Sequencing Center for Infectious Disease"/>
            <person name="Wu L."/>
            <person name="Ma J."/>
        </authorList>
    </citation>
    <scope>NUCLEOTIDE SEQUENCE [LARGE SCALE GENOMIC DNA]</scope>
    <source>
        <strain evidence="3">JCM 17839</strain>
    </source>
</reference>
<dbReference type="EMBL" id="BAABGP010000022">
    <property type="protein sequence ID" value="GAA4489413.1"/>
    <property type="molecule type" value="Genomic_DNA"/>
</dbReference>
<evidence type="ECO:0000313" key="3">
    <source>
        <dbReference type="Proteomes" id="UP001500731"/>
    </source>
</evidence>
<sequence length="193" mass="20193">MIPRHSPLDVSSGRTGRGRRSAGPIRAAIATALIAATIGLAGCTPGPAPKPTPTPLFTSEADAFKAAERVYRDYVDAANAQQNGNASSRPQQYLAGAALDDDLKSIRDFEKSGLQIKGTSTIKYFQAQTYDARSDGVESLACLDVSQSRVVNSAGADVTPTNRPALVGLSVRMSPDKSGLKIVSLAPSDQSCQ</sequence>
<dbReference type="Proteomes" id="UP001500731">
    <property type="component" value="Unassembled WGS sequence"/>
</dbReference>
<comment type="caution">
    <text evidence="2">The sequence shown here is derived from an EMBL/GenBank/DDBJ whole genome shotgun (WGS) entry which is preliminary data.</text>
</comment>
<accession>A0ABP8PQE0</accession>
<organism evidence="2 3">
    <name type="scientific">Microbacterium panaciterrae</name>
    <dbReference type="NCBI Taxonomy" id="985759"/>
    <lineage>
        <taxon>Bacteria</taxon>
        <taxon>Bacillati</taxon>
        <taxon>Actinomycetota</taxon>
        <taxon>Actinomycetes</taxon>
        <taxon>Micrococcales</taxon>
        <taxon>Microbacteriaceae</taxon>
        <taxon>Microbacterium</taxon>
    </lineage>
</organism>
<name>A0ABP8PQE0_9MICO</name>
<keyword evidence="3" id="KW-1185">Reference proteome</keyword>
<feature type="region of interest" description="Disordered" evidence="1">
    <location>
        <begin position="1"/>
        <end position="22"/>
    </location>
</feature>
<gene>
    <name evidence="2" type="ORF">GCM10023171_30270</name>
</gene>
<evidence type="ECO:0000313" key="2">
    <source>
        <dbReference type="EMBL" id="GAA4489413.1"/>
    </source>
</evidence>
<dbReference type="RefSeq" id="WP_345188234.1">
    <property type="nucleotide sequence ID" value="NZ_BAABGP010000022.1"/>
</dbReference>